<dbReference type="EMBL" id="RBNI01004630">
    <property type="protein sequence ID" value="RUP47359.1"/>
    <property type="molecule type" value="Genomic_DNA"/>
</dbReference>
<dbReference type="SUPFAM" id="SSF49879">
    <property type="entry name" value="SMAD/FHA domain"/>
    <property type="match status" value="1"/>
</dbReference>
<accession>A0A433D930</accession>
<reference evidence="2 3" key="1">
    <citation type="journal article" date="2018" name="New Phytol.">
        <title>Phylogenomics of Endogonaceae and evolution of mycorrhizas within Mucoromycota.</title>
        <authorList>
            <person name="Chang Y."/>
            <person name="Desiro A."/>
            <person name="Na H."/>
            <person name="Sandor L."/>
            <person name="Lipzen A."/>
            <person name="Clum A."/>
            <person name="Barry K."/>
            <person name="Grigoriev I.V."/>
            <person name="Martin F.M."/>
            <person name="Stajich J.E."/>
            <person name="Smith M.E."/>
            <person name="Bonito G."/>
            <person name="Spatafora J.W."/>
        </authorList>
    </citation>
    <scope>NUCLEOTIDE SEQUENCE [LARGE SCALE GENOMIC DNA]</scope>
    <source>
        <strain evidence="2 3">GMNB39</strain>
    </source>
</reference>
<gene>
    <name evidence="2" type="ORF">BC936DRAFT_145823</name>
</gene>
<feature type="non-terminal residue" evidence="2">
    <location>
        <position position="1"/>
    </location>
</feature>
<dbReference type="InterPro" id="IPR008984">
    <property type="entry name" value="SMAD_FHA_dom_sf"/>
</dbReference>
<protein>
    <submittedName>
        <fullName evidence="2">Uncharacterized protein</fullName>
    </submittedName>
</protein>
<feature type="non-terminal residue" evidence="2">
    <location>
        <position position="209"/>
    </location>
</feature>
<dbReference type="Gene3D" id="2.60.200.20">
    <property type="match status" value="1"/>
</dbReference>
<feature type="compositionally biased region" description="Low complexity" evidence="1">
    <location>
        <begin position="179"/>
        <end position="193"/>
    </location>
</feature>
<evidence type="ECO:0000313" key="3">
    <source>
        <dbReference type="Proteomes" id="UP000268093"/>
    </source>
</evidence>
<keyword evidence="3" id="KW-1185">Reference proteome</keyword>
<sequence>GGRGAKQINLSSNAGDVTSPSGLIPISSFVAQSKPLAAAMATMPRATVHFPETNKTFHLWRDPDVLDLGRGKKTGIESDPYVSRNQVKIVLEDGKCFIERVSFSFQILGSNPSVRNGQALPLKERVQVFNNDRFALLQLVPPDKDKYPFTIYLPTSDEIGATQPVRPIEPTTVQLDPSTTKPNNKTNNVLPAAPAAPPPLAAAPPALVA</sequence>
<organism evidence="2 3">
    <name type="scientific">Jimgerdemannia flammicorona</name>
    <dbReference type="NCBI Taxonomy" id="994334"/>
    <lineage>
        <taxon>Eukaryota</taxon>
        <taxon>Fungi</taxon>
        <taxon>Fungi incertae sedis</taxon>
        <taxon>Mucoromycota</taxon>
        <taxon>Mucoromycotina</taxon>
        <taxon>Endogonomycetes</taxon>
        <taxon>Endogonales</taxon>
        <taxon>Endogonaceae</taxon>
        <taxon>Jimgerdemannia</taxon>
    </lineage>
</organism>
<evidence type="ECO:0000256" key="1">
    <source>
        <dbReference type="SAM" id="MobiDB-lite"/>
    </source>
</evidence>
<dbReference type="Proteomes" id="UP000268093">
    <property type="component" value="Unassembled WGS sequence"/>
</dbReference>
<evidence type="ECO:0000313" key="2">
    <source>
        <dbReference type="EMBL" id="RUP47359.1"/>
    </source>
</evidence>
<proteinExistence type="predicted"/>
<dbReference type="CDD" id="cd22671">
    <property type="entry name" value="FHA_APTX-like"/>
    <property type="match status" value="1"/>
</dbReference>
<name>A0A433D930_9FUNG</name>
<comment type="caution">
    <text evidence="2">The sequence shown here is derived from an EMBL/GenBank/DDBJ whole genome shotgun (WGS) entry which is preliminary data.</text>
</comment>
<dbReference type="AlphaFoldDB" id="A0A433D930"/>
<dbReference type="OrthoDB" id="2257756at2759"/>
<feature type="region of interest" description="Disordered" evidence="1">
    <location>
        <begin position="170"/>
        <end position="209"/>
    </location>
</feature>